<evidence type="ECO:0000313" key="2">
    <source>
        <dbReference type="Proteomes" id="UP000000602"/>
    </source>
</evidence>
<dbReference type="EMBL" id="CR522870">
    <property type="protein sequence ID" value="CAG36020.1"/>
    <property type="molecule type" value="Genomic_DNA"/>
</dbReference>
<proteinExistence type="predicted"/>
<evidence type="ECO:0000313" key="1">
    <source>
        <dbReference type="EMBL" id="CAG36020.1"/>
    </source>
</evidence>
<reference evidence="2" key="1">
    <citation type="journal article" date="2004" name="Environ. Microbiol.">
        <title>The genome of Desulfotalea psychrophila, a sulfate-reducing bacterium from permanently cold Arctic sediments.</title>
        <authorList>
            <person name="Rabus R."/>
            <person name="Ruepp A."/>
            <person name="Frickey T."/>
            <person name="Rattei T."/>
            <person name="Fartmann B."/>
            <person name="Stark M."/>
            <person name="Bauer M."/>
            <person name="Zibat A."/>
            <person name="Lombardot T."/>
            <person name="Becker I."/>
            <person name="Amann J."/>
            <person name="Gellner K."/>
            <person name="Teeling H."/>
            <person name="Leuschner W.D."/>
            <person name="Gloeckner F.-O."/>
            <person name="Lupas A.N."/>
            <person name="Amann R."/>
            <person name="Klenk H.-P."/>
        </authorList>
    </citation>
    <scope>NUCLEOTIDE SEQUENCE [LARGE SCALE GENOMIC DNA]</scope>
    <source>
        <strain evidence="2">DSM 12343 / LSv54</strain>
    </source>
</reference>
<dbReference type="Proteomes" id="UP000000602">
    <property type="component" value="Chromosome"/>
</dbReference>
<accession>Q6ANQ4</accession>
<dbReference type="AlphaFoldDB" id="Q6ANQ4"/>
<organism evidence="1 2">
    <name type="scientific">Desulfotalea psychrophila (strain LSv54 / DSM 12343)</name>
    <dbReference type="NCBI Taxonomy" id="177439"/>
    <lineage>
        <taxon>Bacteria</taxon>
        <taxon>Pseudomonadati</taxon>
        <taxon>Thermodesulfobacteriota</taxon>
        <taxon>Desulfobulbia</taxon>
        <taxon>Desulfobulbales</taxon>
        <taxon>Desulfocapsaceae</taxon>
        <taxon>Desulfotalea</taxon>
    </lineage>
</organism>
<sequence>MKHFSYCIHNDLVRKKFCFVKIFLLLMIVFLGGCSANTYHAKITDFTVPKAPSKLETSIFVLREDNFYGSARKFAIICNDTVVGVLNSGTFCQFTVKSGENEIVAYMGGPLMHYRVQGSPGESVYLYCRMGLSTGIFMEQIDQGVADYLISKFKYMDIGLRGRKTDVNYKEYYDNLYK</sequence>
<protein>
    <recommendedName>
        <fullName evidence="3">Lipoprotein</fullName>
    </recommendedName>
</protein>
<name>Q6ANQ4_DESPS</name>
<dbReference type="RefSeq" id="WP_011188532.1">
    <property type="nucleotide sequence ID" value="NC_006138.1"/>
</dbReference>
<dbReference type="PROSITE" id="PS51257">
    <property type="entry name" value="PROKAR_LIPOPROTEIN"/>
    <property type="match status" value="1"/>
</dbReference>
<gene>
    <name evidence="1" type="ordered locus">DP1291</name>
</gene>
<dbReference type="KEGG" id="dps:DP1291"/>
<evidence type="ECO:0008006" key="3">
    <source>
        <dbReference type="Google" id="ProtNLM"/>
    </source>
</evidence>
<keyword evidence="2" id="KW-1185">Reference proteome</keyword>
<dbReference type="OrthoDB" id="6270064at2"/>
<dbReference type="HOGENOM" id="CLU_1508290_0_0_7"/>
<dbReference type="eggNOG" id="ENOG5033X2N">
    <property type="taxonomic scope" value="Bacteria"/>
</dbReference>